<proteinExistence type="predicted"/>
<gene>
    <name evidence="2" type="ORF">L6773_14135</name>
</gene>
<evidence type="ECO:0000313" key="2">
    <source>
        <dbReference type="EMBL" id="MCG2589715.1"/>
    </source>
</evidence>
<dbReference type="Gene3D" id="2.60.120.200">
    <property type="match status" value="1"/>
</dbReference>
<dbReference type="SUPFAM" id="SSF49899">
    <property type="entry name" value="Concanavalin A-like lectins/glucanases"/>
    <property type="match status" value="1"/>
</dbReference>
<name>A0ABS9KFV8_9BACT</name>
<reference evidence="2" key="2">
    <citation type="submission" date="2024-05" db="EMBL/GenBank/DDBJ databases">
        <title>Rhodohalobacter halophilus gen. nov., sp. nov., a moderately halophilic member of the family Balneolaceae.</title>
        <authorList>
            <person name="Xia J."/>
        </authorList>
    </citation>
    <scope>NUCLEOTIDE SEQUENCE</scope>
    <source>
        <strain evidence="2">WB101</strain>
    </source>
</reference>
<feature type="signal peptide" evidence="1">
    <location>
        <begin position="1"/>
        <end position="22"/>
    </location>
</feature>
<reference evidence="2" key="1">
    <citation type="submission" date="2022-01" db="EMBL/GenBank/DDBJ databases">
        <authorList>
            <person name="Wang Y."/>
        </authorList>
    </citation>
    <scope>NUCLEOTIDE SEQUENCE</scope>
    <source>
        <strain evidence="2">WB101</strain>
    </source>
</reference>
<sequence>MNYVKFALSLLTLIVGNTVICAQSSSGEMDLQIKQSLTFFSSFDEGFEAELSAGDPHFYVAPSWEEREMSRELYSGGDHLQIQKGDGRHGDALWIENADRPVYFYQGKENINYSEMNWEGTVSFWLRLSPDEDLTEGYSDPIQLTDSAWNDGALYVDFTTKTPRTFRFAFFAEREIWDPQLRNWQEIPMEERPMVEVEEKIFSREQWVHIAFSFRNFNTGEKNGEVDCYINGEYYDTLSGREQTLVWDKESSAIWLGYNYTGYFDELALFDRALSTEEIQYLYSLSGGIASFFPD</sequence>
<dbReference type="Pfam" id="PF13385">
    <property type="entry name" value="Laminin_G_3"/>
    <property type="match status" value="1"/>
</dbReference>
<comment type="caution">
    <text evidence="2">The sequence shown here is derived from an EMBL/GenBank/DDBJ whole genome shotgun (WGS) entry which is preliminary data.</text>
</comment>
<feature type="chain" id="PRO_5045325853" evidence="1">
    <location>
        <begin position="23"/>
        <end position="295"/>
    </location>
</feature>
<evidence type="ECO:0000313" key="3">
    <source>
        <dbReference type="Proteomes" id="UP001165366"/>
    </source>
</evidence>
<dbReference type="InterPro" id="IPR013320">
    <property type="entry name" value="ConA-like_dom_sf"/>
</dbReference>
<evidence type="ECO:0000256" key="1">
    <source>
        <dbReference type="SAM" id="SignalP"/>
    </source>
</evidence>
<keyword evidence="1" id="KW-0732">Signal</keyword>
<dbReference type="RefSeq" id="WP_237855075.1">
    <property type="nucleotide sequence ID" value="NZ_JAKLWS010000020.1"/>
</dbReference>
<dbReference type="Proteomes" id="UP001165366">
    <property type="component" value="Unassembled WGS sequence"/>
</dbReference>
<keyword evidence="3" id="KW-1185">Reference proteome</keyword>
<organism evidence="2 3">
    <name type="scientific">Rhodohalobacter sulfatireducens</name>
    <dbReference type="NCBI Taxonomy" id="2911366"/>
    <lineage>
        <taxon>Bacteria</taxon>
        <taxon>Pseudomonadati</taxon>
        <taxon>Balneolota</taxon>
        <taxon>Balneolia</taxon>
        <taxon>Balneolales</taxon>
        <taxon>Balneolaceae</taxon>
        <taxon>Rhodohalobacter</taxon>
    </lineage>
</organism>
<dbReference type="EMBL" id="JAKLWS010000020">
    <property type="protein sequence ID" value="MCG2589715.1"/>
    <property type="molecule type" value="Genomic_DNA"/>
</dbReference>
<accession>A0ABS9KFV8</accession>
<protein>
    <submittedName>
        <fullName evidence="2">LamG domain-containing protein</fullName>
    </submittedName>
</protein>